<gene>
    <name evidence="2" type="ORF">AKAME5_002840700</name>
</gene>
<name>A0AAD3MHT0_LATJO</name>
<evidence type="ECO:0000313" key="2">
    <source>
        <dbReference type="EMBL" id="GLD54187.1"/>
    </source>
</evidence>
<reference evidence="2" key="1">
    <citation type="submission" date="2022-08" db="EMBL/GenBank/DDBJ databases">
        <title>Genome sequencing of akame (Lates japonicus).</title>
        <authorList>
            <person name="Hashiguchi Y."/>
            <person name="Takahashi H."/>
        </authorList>
    </citation>
    <scope>NUCLEOTIDE SEQUENCE</scope>
    <source>
        <strain evidence="2">Kochi</strain>
    </source>
</reference>
<organism evidence="2 3">
    <name type="scientific">Lates japonicus</name>
    <name type="common">Japanese lates</name>
    <dbReference type="NCBI Taxonomy" id="270547"/>
    <lineage>
        <taxon>Eukaryota</taxon>
        <taxon>Metazoa</taxon>
        <taxon>Chordata</taxon>
        <taxon>Craniata</taxon>
        <taxon>Vertebrata</taxon>
        <taxon>Euteleostomi</taxon>
        <taxon>Actinopterygii</taxon>
        <taxon>Neopterygii</taxon>
        <taxon>Teleostei</taxon>
        <taxon>Neoteleostei</taxon>
        <taxon>Acanthomorphata</taxon>
        <taxon>Carangaria</taxon>
        <taxon>Carangaria incertae sedis</taxon>
        <taxon>Centropomidae</taxon>
        <taxon>Lates</taxon>
    </lineage>
</organism>
<evidence type="ECO:0000256" key="1">
    <source>
        <dbReference type="SAM" id="MobiDB-lite"/>
    </source>
</evidence>
<protein>
    <submittedName>
        <fullName evidence="2">Transcription factor Sp8 isoform X1</fullName>
    </submittedName>
</protein>
<dbReference type="EMBL" id="BRZM01004030">
    <property type="protein sequence ID" value="GLD54187.1"/>
    <property type="molecule type" value="Genomic_DNA"/>
</dbReference>
<keyword evidence="3" id="KW-1185">Reference proteome</keyword>
<sequence>MLSGVHTHVFVRGLQVICPRYSGRATCDCRTARGGETGLAGSLGKGSPCHPGCGKVYRKTSHLKAREVAHRRGRCVQLALLRQRFTARRAPATPARTPGRNVSPARCATRSLCVAITGKHVKTHSAGGSAGSGSRAAEGGGQCRRRAQQRAEAPCHSPTCCATPGQQE</sequence>
<proteinExistence type="predicted"/>
<feature type="region of interest" description="Disordered" evidence="1">
    <location>
        <begin position="123"/>
        <end position="168"/>
    </location>
</feature>
<dbReference type="Proteomes" id="UP001279410">
    <property type="component" value="Unassembled WGS sequence"/>
</dbReference>
<comment type="caution">
    <text evidence="2">The sequence shown here is derived from an EMBL/GenBank/DDBJ whole genome shotgun (WGS) entry which is preliminary data.</text>
</comment>
<evidence type="ECO:0000313" key="3">
    <source>
        <dbReference type="Proteomes" id="UP001279410"/>
    </source>
</evidence>
<dbReference type="AlphaFoldDB" id="A0AAD3MHT0"/>
<accession>A0AAD3MHT0</accession>